<comment type="caution">
    <text evidence="1">The sequence shown here is derived from an EMBL/GenBank/DDBJ whole genome shotgun (WGS) entry which is preliminary data.</text>
</comment>
<reference evidence="1 2" key="1">
    <citation type="submission" date="2018-07" db="EMBL/GenBank/DDBJ databases">
        <title>A high quality draft genome assembly of the barn swallow (H. rustica rustica).</title>
        <authorList>
            <person name="Formenti G."/>
            <person name="Chiara M."/>
            <person name="Poveda L."/>
            <person name="Francoijs K.-J."/>
            <person name="Bonisoli-Alquati A."/>
            <person name="Canova L."/>
            <person name="Gianfranceschi L."/>
            <person name="Horner D.S."/>
            <person name="Saino N."/>
        </authorList>
    </citation>
    <scope>NUCLEOTIDE SEQUENCE [LARGE SCALE GENOMIC DNA]</scope>
    <source>
        <strain evidence="1">Chelidonia</strain>
        <tissue evidence="1">Blood</tissue>
    </source>
</reference>
<dbReference type="EMBL" id="QRBI01000099">
    <property type="protein sequence ID" value="RMC17093.1"/>
    <property type="molecule type" value="Genomic_DNA"/>
</dbReference>
<evidence type="ECO:0000313" key="1">
    <source>
        <dbReference type="EMBL" id="RMC17093.1"/>
    </source>
</evidence>
<organism evidence="1 2">
    <name type="scientific">Hirundo rustica rustica</name>
    <dbReference type="NCBI Taxonomy" id="333673"/>
    <lineage>
        <taxon>Eukaryota</taxon>
        <taxon>Metazoa</taxon>
        <taxon>Chordata</taxon>
        <taxon>Craniata</taxon>
        <taxon>Vertebrata</taxon>
        <taxon>Euteleostomi</taxon>
        <taxon>Archelosauria</taxon>
        <taxon>Archosauria</taxon>
        <taxon>Dinosauria</taxon>
        <taxon>Saurischia</taxon>
        <taxon>Theropoda</taxon>
        <taxon>Coelurosauria</taxon>
        <taxon>Aves</taxon>
        <taxon>Neognathae</taxon>
        <taxon>Neoaves</taxon>
        <taxon>Telluraves</taxon>
        <taxon>Australaves</taxon>
        <taxon>Passeriformes</taxon>
        <taxon>Sylvioidea</taxon>
        <taxon>Hirundinidae</taxon>
        <taxon>Hirundo</taxon>
    </lineage>
</organism>
<keyword evidence="2" id="KW-1185">Reference proteome</keyword>
<accession>A0A3M0KVB4</accession>
<name>A0A3M0KVB4_HIRRU</name>
<dbReference type="Proteomes" id="UP000269221">
    <property type="component" value="Unassembled WGS sequence"/>
</dbReference>
<dbReference type="AlphaFoldDB" id="A0A3M0KVB4"/>
<evidence type="ECO:0000313" key="2">
    <source>
        <dbReference type="Proteomes" id="UP000269221"/>
    </source>
</evidence>
<gene>
    <name evidence="1" type="ORF">DUI87_05670</name>
</gene>
<proteinExistence type="predicted"/>
<protein>
    <submittedName>
        <fullName evidence="1">Uncharacterized protein</fullName>
    </submittedName>
</protein>
<sequence>MATPTTALGILFQYVTTLSIKEFFLISNSSLPWCCLTPFRLILSLVTGLGSETQDFRDFTLLNSVPASSEFPIPNVGEEEAKKPYKYDCLYSENEKPVSEIELKDKCHLISLFIESNSKCLIGLKAAEDNHRLIADTEWFGLEGAIKIAQF</sequence>